<accession>A0A6P7T9P9</accession>
<dbReference type="Pfam" id="PF13476">
    <property type="entry name" value="AAA_23"/>
    <property type="match status" value="1"/>
</dbReference>
<feature type="coiled-coil region" evidence="10">
    <location>
        <begin position="208"/>
        <end position="274"/>
    </location>
</feature>
<evidence type="ECO:0000256" key="3">
    <source>
        <dbReference type="ARBA" id="ARBA00010171"/>
    </source>
</evidence>
<keyword evidence="6" id="KW-0547">Nucleotide-binding</keyword>
<dbReference type="InterPro" id="IPR027417">
    <property type="entry name" value="P-loop_NTPase"/>
</dbReference>
<protein>
    <recommendedName>
        <fullName evidence="4">Structural maintenance of chromosomes protein 5</fullName>
    </recommendedName>
</protein>
<comment type="subcellular location">
    <subcellularLocation>
        <location evidence="2">Chromosome</location>
    </subcellularLocation>
    <subcellularLocation>
        <location evidence="1">Nucleus</location>
    </subcellularLocation>
</comment>
<evidence type="ECO:0000256" key="6">
    <source>
        <dbReference type="ARBA" id="ARBA00022741"/>
    </source>
</evidence>
<keyword evidence="5" id="KW-0158">Chromosome</keyword>
<keyword evidence="7" id="KW-0067">ATP-binding</keyword>
<proteinExistence type="inferred from homology"/>
<evidence type="ECO:0000313" key="12">
    <source>
        <dbReference type="Proteomes" id="UP000515154"/>
    </source>
</evidence>
<evidence type="ECO:0000256" key="2">
    <source>
        <dbReference type="ARBA" id="ARBA00004286"/>
    </source>
</evidence>
<feature type="coiled-coil region" evidence="10">
    <location>
        <begin position="328"/>
        <end position="365"/>
    </location>
</feature>
<dbReference type="FunFam" id="3.40.50.300:FF:001301">
    <property type="entry name" value="Structural maintenance of chromosomes 5"/>
    <property type="match status" value="1"/>
</dbReference>
<dbReference type="KEGG" id="osn:115220996"/>
<dbReference type="AlphaFoldDB" id="A0A6P7T9P9"/>
<evidence type="ECO:0000256" key="10">
    <source>
        <dbReference type="SAM" id="Coils"/>
    </source>
</evidence>
<dbReference type="GO" id="GO:0016887">
    <property type="term" value="F:ATP hydrolysis activity"/>
    <property type="evidence" value="ECO:0007669"/>
    <property type="project" value="InterPro"/>
</dbReference>
<dbReference type="GO" id="GO:0000724">
    <property type="term" value="P:double-strand break repair via homologous recombination"/>
    <property type="evidence" value="ECO:0007669"/>
    <property type="project" value="TreeGrafter"/>
</dbReference>
<dbReference type="GO" id="GO:0005524">
    <property type="term" value="F:ATP binding"/>
    <property type="evidence" value="ECO:0007669"/>
    <property type="project" value="UniProtKB-KW"/>
</dbReference>
<evidence type="ECO:0000256" key="8">
    <source>
        <dbReference type="ARBA" id="ARBA00023054"/>
    </source>
</evidence>
<gene>
    <name evidence="13" type="primary">LOC115220996</name>
</gene>
<dbReference type="PANTHER" id="PTHR45916:SF1">
    <property type="entry name" value="STRUCTURAL MAINTENANCE OF CHROMOSOMES PROTEIN 5"/>
    <property type="match status" value="1"/>
</dbReference>
<dbReference type="GO" id="GO:0005634">
    <property type="term" value="C:nucleus"/>
    <property type="evidence" value="ECO:0007669"/>
    <property type="project" value="UniProtKB-SubCell"/>
</dbReference>
<dbReference type="Proteomes" id="UP000515154">
    <property type="component" value="Linkage group LG17"/>
</dbReference>
<dbReference type="GO" id="GO:0030915">
    <property type="term" value="C:Smc5-Smc6 complex"/>
    <property type="evidence" value="ECO:0007669"/>
    <property type="project" value="TreeGrafter"/>
</dbReference>
<evidence type="ECO:0000256" key="4">
    <source>
        <dbReference type="ARBA" id="ARBA00018687"/>
    </source>
</evidence>
<evidence type="ECO:0000256" key="7">
    <source>
        <dbReference type="ARBA" id="ARBA00022840"/>
    </source>
</evidence>
<evidence type="ECO:0000259" key="11">
    <source>
        <dbReference type="Pfam" id="PF13476"/>
    </source>
</evidence>
<dbReference type="InterPro" id="IPR038729">
    <property type="entry name" value="Rad50/SbcC_AAA"/>
</dbReference>
<keyword evidence="8 10" id="KW-0175">Coiled coil</keyword>
<feature type="domain" description="Rad50/SbcC-type AAA" evidence="11">
    <location>
        <begin position="34"/>
        <end position="237"/>
    </location>
</feature>
<feature type="coiled-coil region" evidence="10">
    <location>
        <begin position="632"/>
        <end position="711"/>
    </location>
</feature>
<reference evidence="13" key="1">
    <citation type="submission" date="2025-08" db="UniProtKB">
        <authorList>
            <consortium name="RefSeq"/>
        </authorList>
    </citation>
    <scope>IDENTIFICATION</scope>
</reference>
<evidence type="ECO:0000256" key="1">
    <source>
        <dbReference type="ARBA" id="ARBA00004123"/>
    </source>
</evidence>
<organism evidence="12 13">
    <name type="scientific">Octopus sinensis</name>
    <name type="common">East Asian common octopus</name>
    <dbReference type="NCBI Taxonomy" id="2607531"/>
    <lineage>
        <taxon>Eukaryota</taxon>
        <taxon>Metazoa</taxon>
        <taxon>Spiralia</taxon>
        <taxon>Lophotrochozoa</taxon>
        <taxon>Mollusca</taxon>
        <taxon>Cephalopoda</taxon>
        <taxon>Coleoidea</taxon>
        <taxon>Octopodiformes</taxon>
        <taxon>Octopoda</taxon>
        <taxon>Incirrata</taxon>
        <taxon>Octopodidae</taxon>
        <taxon>Octopus</taxon>
    </lineage>
</organism>
<evidence type="ECO:0000256" key="5">
    <source>
        <dbReference type="ARBA" id="ARBA00022454"/>
    </source>
</evidence>
<name>A0A6P7T9P9_9MOLL</name>
<comment type="similarity">
    <text evidence="3">Belongs to the SMC family. SMC5 subfamily.</text>
</comment>
<dbReference type="PANTHER" id="PTHR45916">
    <property type="entry name" value="STRUCTURAL MAINTENANCE OF CHROMOSOMES PROTEIN 5"/>
    <property type="match status" value="1"/>
</dbReference>
<keyword evidence="12" id="KW-1185">Reference proteome</keyword>
<evidence type="ECO:0000256" key="9">
    <source>
        <dbReference type="ARBA" id="ARBA00023242"/>
    </source>
</evidence>
<evidence type="ECO:0000313" key="13">
    <source>
        <dbReference type="RefSeq" id="XP_029647075.1"/>
    </source>
</evidence>
<dbReference type="SUPFAM" id="SSF52540">
    <property type="entry name" value="P-loop containing nucleoside triphosphate hydrolases"/>
    <property type="match status" value="1"/>
</dbReference>
<feature type="coiled-coil region" evidence="10">
    <location>
        <begin position="761"/>
        <end position="806"/>
    </location>
</feature>
<dbReference type="Gene3D" id="3.40.50.300">
    <property type="entry name" value="P-loop containing nucleotide triphosphate hydrolases"/>
    <property type="match status" value="2"/>
</dbReference>
<dbReference type="GO" id="GO:0003697">
    <property type="term" value="F:single-stranded DNA binding"/>
    <property type="evidence" value="ECO:0007669"/>
    <property type="project" value="TreeGrafter"/>
</dbReference>
<sequence length="1065" mass="124556">MSAPIQPVTIDLCQTELPAKQTKREGFGEGSIVRIKLENILTYESVEFYTSPYLNVIIGPNGTGKSTIICAICLGLGGKTSLLGRASQLSEYIRYGKSKGSIELELYNRDGDNYIIQREISKNNVSSWFVNGRSANHKAVEEMTLRLRIQVGNLCQFLPQEKVADFSRMSQQELLENTEKAVGSEDMYETHMLLKQARTKARLLNQGYDSLVEHMNQEKQKNNHLEQDVRNFEEGQKYLEQIKMLRMKRPWLEYEEQRRKYTDVKKEKDEMAKVVEGLQSAAAPMKKELQVVQNSLTKSHQQLKNISTCISDTNKTIEKIKKQIEYETDKATEVLDDLKYKKQEEEQNRKSVRELKRQVGTLENRLASIPTNDDNQPAIEQINVKIQQVSLQLTKFHSHKSSIHDEIKSLDISMRDHIQALKRLHDIANIRLQALREKHKNTYMAVLWLRENSNIFQGAVHEPIMLNINMKNPSDAKFIESFVSFNDLRSFVCENADDMDLLLSKIRDEQKLKINCVKCPPQDITYFRPRIPIQNLKKYGFRCFLKDLFDCPEAVMKFLCMQYKVHMIPVGNEDSKSKVDQIIKENPTLNVFFTANNQYSIKTSTYSGQKSTRNYTLRDAYLLKNSSDTIKEKKLQEEIQKTQHLKSVKEEETRRLQQECDQQENTINELRKQKKLLMQQKDIKRQLISEISSKKNKIKSYEMEAIDLVEEENKTQVIVREICWKKIKLLQDLLLNFEKCFDMSKNKVHLSLEYCNITQKKISIEESVRETTHNLQKMERKLEECKENIKSAKDLAKQRLEIAQKATNTPPKGDLSEYYQKEFEKYPSSIQEIDIAIHALQARADCRFQTEEKVVQEYYERKKNIEVLEQKILLKKVEVETHQDRINMAKKQWLEPLTRLIGHINENFSEYFSSMDCAGEVDLLVPDNKEDFEKYGIRIKVKFRDGEQMLELSQNIQSGGERSISTVLYLMALQDLAVVPFRCVDEINQGMDPINERRVFKIVVDAVCKKRTSQYFLLTPKLLPDLNYHDDMSVLCVYNGPAMLHHNEWYLHRFLRRRKRLLDES</sequence>
<keyword evidence="9" id="KW-0539">Nucleus</keyword>
<dbReference type="RefSeq" id="XP_029647075.1">
    <property type="nucleotide sequence ID" value="XM_029791215.2"/>
</dbReference>